<reference evidence="1" key="1">
    <citation type="submission" date="2018-02" db="EMBL/GenBank/DDBJ databases">
        <title>Rhizophora mucronata_Transcriptome.</title>
        <authorList>
            <person name="Meera S.P."/>
            <person name="Sreeshan A."/>
            <person name="Augustine A."/>
        </authorList>
    </citation>
    <scope>NUCLEOTIDE SEQUENCE</scope>
    <source>
        <tissue evidence="1">Leaf</tissue>
    </source>
</reference>
<name>A0A2P2PW87_RHIMU</name>
<evidence type="ECO:0000313" key="1">
    <source>
        <dbReference type="EMBL" id="MBX58980.1"/>
    </source>
</evidence>
<dbReference type="EMBL" id="GGEC01078496">
    <property type="protein sequence ID" value="MBX58980.1"/>
    <property type="molecule type" value="Transcribed_RNA"/>
</dbReference>
<sequence>MTYSIKSLTVSMSWTYNLAKGRPPD</sequence>
<dbReference type="AlphaFoldDB" id="A0A2P2PW87"/>
<proteinExistence type="predicted"/>
<organism evidence="1">
    <name type="scientific">Rhizophora mucronata</name>
    <name type="common">Asiatic mangrove</name>
    <dbReference type="NCBI Taxonomy" id="61149"/>
    <lineage>
        <taxon>Eukaryota</taxon>
        <taxon>Viridiplantae</taxon>
        <taxon>Streptophyta</taxon>
        <taxon>Embryophyta</taxon>
        <taxon>Tracheophyta</taxon>
        <taxon>Spermatophyta</taxon>
        <taxon>Magnoliopsida</taxon>
        <taxon>eudicotyledons</taxon>
        <taxon>Gunneridae</taxon>
        <taxon>Pentapetalae</taxon>
        <taxon>rosids</taxon>
        <taxon>fabids</taxon>
        <taxon>Malpighiales</taxon>
        <taxon>Rhizophoraceae</taxon>
        <taxon>Rhizophora</taxon>
    </lineage>
</organism>
<accession>A0A2P2PW87</accession>
<protein>
    <submittedName>
        <fullName evidence="1">Uncharacterized protein</fullName>
    </submittedName>
</protein>